<dbReference type="Proteomes" id="UP000575983">
    <property type="component" value="Unassembled WGS sequence"/>
</dbReference>
<evidence type="ECO:0000313" key="1">
    <source>
        <dbReference type="EMBL" id="MBB6208461.1"/>
    </source>
</evidence>
<accession>A0A7W9ZBN2</accession>
<dbReference type="EMBL" id="JACHFC010000007">
    <property type="protein sequence ID" value="MBB6208461.1"/>
    <property type="molecule type" value="Genomic_DNA"/>
</dbReference>
<gene>
    <name evidence="1" type="ORF">HNQ06_000991</name>
</gene>
<proteinExistence type="predicted"/>
<protein>
    <submittedName>
        <fullName evidence="1">Uncharacterized protein</fullName>
    </submittedName>
</protein>
<keyword evidence="2" id="KW-1185">Reference proteome</keyword>
<name>A0A7W9ZBN2_9SPIR</name>
<dbReference type="AlphaFoldDB" id="A0A7W9ZBN2"/>
<comment type="caution">
    <text evidence="1">The sequence shown here is derived from an EMBL/GenBank/DDBJ whole genome shotgun (WGS) entry which is preliminary data.</text>
</comment>
<sequence>MFISIIKQNNTNLILAIKMGSYFLDSFLKTLKNLKT</sequence>
<organism evidence="1 2">
    <name type="scientific">Borreliella lanei</name>
    <dbReference type="NCBI Taxonomy" id="373540"/>
    <lineage>
        <taxon>Bacteria</taxon>
        <taxon>Pseudomonadati</taxon>
        <taxon>Spirochaetota</taxon>
        <taxon>Spirochaetia</taxon>
        <taxon>Spirochaetales</taxon>
        <taxon>Borreliaceae</taxon>
        <taxon>Borreliella</taxon>
    </lineage>
</organism>
<reference evidence="1 2" key="1">
    <citation type="submission" date="2020-08" db="EMBL/GenBank/DDBJ databases">
        <title>Genomic Encyclopedia of Type Strains, Phase IV (KMG-IV): sequencing the most valuable type-strain genomes for metagenomic binning, comparative biology and taxonomic classification.</title>
        <authorList>
            <person name="Goeker M."/>
        </authorList>
    </citation>
    <scope>NUCLEOTIDE SEQUENCE [LARGE SCALE GENOMIC DNA]</scope>
    <source>
        <strain evidence="1 2">DSM 17992</strain>
    </source>
</reference>
<evidence type="ECO:0000313" key="2">
    <source>
        <dbReference type="Proteomes" id="UP000575983"/>
    </source>
</evidence>